<evidence type="ECO:0000259" key="2">
    <source>
        <dbReference type="Pfam" id="PF01882"/>
    </source>
</evidence>
<accession>A0A3M9M9Q5</accession>
<dbReference type="Proteomes" id="UP000271678">
    <property type="component" value="Unassembled WGS sequence"/>
</dbReference>
<feature type="transmembrane region" description="Helical" evidence="1">
    <location>
        <begin position="44"/>
        <end position="64"/>
    </location>
</feature>
<keyword evidence="1" id="KW-0472">Membrane</keyword>
<dbReference type="InterPro" id="IPR002881">
    <property type="entry name" value="DUF58"/>
</dbReference>
<protein>
    <submittedName>
        <fullName evidence="3">DUF58 domain-containing protein</fullName>
    </submittedName>
</protein>
<dbReference type="PANTHER" id="PTHR34351:SF1">
    <property type="entry name" value="SLR1927 PROTEIN"/>
    <property type="match status" value="1"/>
</dbReference>
<keyword evidence="4" id="KW-1185">Reference proteome</keyword>
<sequence length="425" mass="46145">MAERARSSRAPDRFRSLPLVSRLRPVADRAVALRGSITSRSSGVTALGWLAIAAALASLLFGLREGWRELVAVFAVLATVLILAVVRTLGRSAYTARIELERTRVTPGEQAMGRVVVTSRTGRSLLPTQFELPVGAGVARFTAPGLTRDEEHEELFSIPARRRGIIVLGPVRSVRGDPFGLFRKEKRWTDPVELYVHPRTVVLDARKSGFLRDIEGVTTQDLSSSDVSFHALRDYVPGDDRRAIHWRTTARVGRLIVRQFEETRRSHLLVALSTNPADYLDESDFEVAVSAAASVALQAVREDRPVTVVTHAGQLRSPSGPALLDQMCGVELGDGGRASLQSDADLVTQAISQVPGASIGALITGRAVSAGQLQRVDAAFPLDVYAFAVRCGPGTETLRRRRVRNLTVLDVAQVDDLPRAAGSLR</sequence>
<evidence type="ECO:0000313" key="4">
    <source>
        <dbReference type="Proteomes" id="UP000271678"/>
    </source>
</evidence>
<gene>
    <name evidence="3" type="ORF">EFY87_09950</name>
</gene>
<reference evidence="3 4" key="1">
    <citation type="submission" date="2018-11" db="EMBL/GenBank/DDBJ databases">
        <title>Draft genome of Simplicispira Flexivirga sp. BO-16.</title>
        <authorList>
            <person name="Im W.T."/>
        </authorList>
    </citation>
    <scope>NUCLEOTIDE SEQUENCE [LARGE SCALE GENOMIC DNA]</scope>
    <source>
        <strain evidence="3 4">BO-16</strain>
    </source>
</reference>
<keyword evidence="1" id="KW-0812">Transmembrane</keyword>
<evidence type="ECO:0000313" key="3">
    <source>
        <dbReference type="EMBL" id="RNI22284.1"/>
    </source>
</evidence>
<feature type="domain" description="DUF58" evidence="2">
    <location>
        <begin position="232"/>
        <end position="314"/>
    </location>
</feature>
<organism evidence="3 4">
    <name type="scientific">Flexivirga caeni</name>
    <dbReference type="NCBI Taxonomy" id="2294115"/>
    <lineage>
        <taxon>Bacteria</taxon>
        <taxon>Bacillati</taxon>
        <taxon>Actinomycetota</taxon>
        <taxon>Actinomycetes</taxon>
        <taxon>Micrococcales</taxon>
        <taxon>Dermacoccaceae</taxon>
        <taxon>Flexivirga</taxon>
    </lineage>
</organism>
<comment type="caution">
    <text evidence="3">The sequence shown here is derived from an EMBL/GenBank/DDBJ whole genome shotgun (WGS) entry which is preliminary data.</text>
</comment>
<proteinExistence type="predicted"/>
<name>A0A3M9M9Q5_9MICO</name>
<dbReference type="PANTHER" id="PTHR34351">
    <property type="entry name" value="SLR1927 PROTEIN-RELATED"/>
    <property type="match status" value="1"/>
</dbReference>
<dbReference type="Pfam" id="PF01882">
    <property type="entry name" value="DUF58"/>
    <property type="match status" value="1"/>
</dbReference>
<dbReference type="AlphaFoldDB" id="A0A3M9M9Q5"/>
<dbReference type="EMBL" id="RJJQ01000008">
    <property type="protein sequence ID" value="RNI22284.1"/>
    <property type="molecule type" value="Genomic_DNA"/>
</dbReference>
<keyword evidence="1" id="KW-1133">Transmembrane helix</keyword>
<evidence type="ECO:0000256" key="1">
    <source>
        <dbReference type="SAM" id="Phobius"/>
    </source>
</evidence>
<feature type="transmembrane region" description="Helical" evidence="1">
    <location>
        <begin position="70"/>
        <end position="90"/>
    </location>
</feature>